<dbReference type="PROSITE" id="PS51192">
    <property type="entry name" value="HELICASE_ATP_BIND_1"/>
    <property type="match status" value="1"/>
</dbReference>
<dbReference type="PANTHER" id="PTHR45766">
    <property type="entry name" value="DNA ANNEALING HELICASE AND ENDONUCLEASE ZRANB3 FAMILY MEMBER"/>
    <property type="match status" value="1"/>
</dbReference>
<dbReference type="InterPro" id="IPR001650">
    <property type="entry name" value="Helicase_C-like"/>
</dbReference>
<dbReference type="SUPFAM" id="SSF52540">
    <property type="entry name" value="P-loop containing nucleoside triphosphate hydrolases"/>
    <property type="match status" value="2"/>
</dbReference>
<sequence>MEITEEQRQRAEANRLAALAKRKALLQSATTASNRQDAWRLSKCRKFSTEPAHFPKSALADPNSTTQLPENFRVRLEICSPDSFSVTPLAIEGFVYPGEEECLRRLGQWLSDVMPSHYTQNNSGGKACVYKLRDYNPVLTCLKNSAGIEVEGIPWVTLNVVEKLSHSIDTGRWNPCRPEHLSDEVVDEMIGKLPKSLLGVILPFQLEGVRFGLRRGGRCLIADEMGLGKTLQAIAIAACFISAGSILVVCPAILRLSWAEELERWLPFCLPADIHLVFGHRNNPVHLTRFPRVVVISYTMLHRLRKSMIEQEWALLIVDESHHVRCSKRTSEPEEVKAVLDVAAKVKRIVLLSGTPSLSRPGLLGKTKYDFAKTYCDVKTDFSKGVRLEELNVLLKQTVMIRRLKQHLLVQLPPKRRQIIRLLLKRSEIVSAKAAVGVINDSEKDATNDKTPKDSDEHDDSGACCRLGKISYQELGIAKLSGFREWLSIHPVIAESDGAADIDVNPRSNKMIIFAHHLKVLDGVQEFISEKGIGFVRIDGNTLPRDRQSAVHSFQLSNEVKIAIIGITAGGVGLDFSSAQNVVFLELPQSPSLMLQAEDRAHRRGQTSAVNIYIFCAKDTTDESHWQNLNKSLRCVSSATNGKYDALQEIAVEGVSYLEMSDKTDRGSEDLTLDQVASSDQFQELMKVSQYTGRIHLYSCVPGTDSRPRPLFESFRPEELDNTEHISGCLKDNPGYRHAIQVFINEWNALRPIERTKLLGKPLQLPLSVELCYLKETINHSSGGLLKGGSKRRTTPSLEISHPLPSGAEWKKVRICSGSRKKDKEYTQGWTINDEPLCKLCQKTCKSKNAKNAEYFEDLFCNLDCYEEYRLRTSGRFLREELFRIEHGVCTNCQLDCHKLVKHIKPLSLEQRRKYIVRVAPSVASRQNMLEKLVNDPTEANAWHADHVVPVYRGGGECRLENMRTLCVACHYNVTTAQCAERRSTRAKARKQLKVIMDGIQNDLNVDGTVPHTKDQMHMEMEENTIEDELLVKVPGSSYSGCISSSAESEVLNSSKS</sequence>
<dbReference type="InterPro" id="IPR003615">
    <property type="entry name" value="HNH_nuc"/>
</dbReference>
<dbReference type="CDD" id="cd18793">
    <property type="entry name" value="SF2_C_SNF"/>
    <property type="match status" value="1"/>
</dbReference>
<dbReference type="InterPro" id="IPR002711">
    <property type="entry name" value="HNH"/>
</dbReference>
<dbReference type="GO" id="GO:0008270">
    <property type="term" value="F:zinc ion binding"/>
    <property type="evidence" value="ECO:0007669"/>
    <property type="project" value="InterPro"/>
</dbReference>
<dbReference type="InterPro" id="IPR049730">
    <property type="entry name" value="SNF2/RAD54-like_C"/>
</dbReference>
<dbReference type="Pfam" id="PF00176">
    <property type="entry name" value="SNF2-rel_dom"/>
    <property type="match status" value="1"/>
</dbReference>
<dbReference type="PROSITE" id="PS51194">
    <property type="entry name" value="HELICASE_CTER"/>
    <property type="match status" value="1"/>
</dbReference>
<dbReference type="Gene3D" id="3.40.50.300">
    <property type="entry name" value="P-loop containing nucleotide triphosphate hydrolases"/>
    <property type="match status" value="1"/>
</dbReference>
<reference evidence="4 5" key="1">
    <citation type="journal article" date="2017" name="Front. Genet.">
        <title>Draft sequencing of the heterozygous diploid genome of Satsuma (Citrus unshiu Marc.) using a hybrid assembly approach.</title>
        <authorList>
            <person name="Shimizu T."/>
            <person name="Tanizawa Y."/>
            <person name="Mochizuki T."/>
            <person name="Nagasaki H."/>
            <person name="Yoshioka T."/>
            <person name="Toyoda A."/>
            <person name="Fujiyama A."/>
            <person name="Kaminuma E."/>
            <person name="Nakamura Y."/>
        </authorList>
    </citation>
    <scope>NUCLEOTIDE SEQUENCE [LARGE SCALE GENOMIC DNA]</scope>
    <source>
        <strain evidence="5">cv. Miyagawa wase</strain>
    </source>
</reference>
<dbReference type="Gene3D" id="3.40.50.10810">
    <property type="entry name" value="Tandem AAA-ATPase domain"/>
    <property type="match status" value="1"/>
</dbReference>
<feature type="domain" description="Helicase ATP-binding" evidence="2">
    <location>
        <begin position="210"/>
        <end position="374"/>
    </location>
</feature>
<evidence type="ECO:0000313" key="5">
    <source>
        <dbReference type="Proteomes" id="UP000236630"/>
    </source>
</evidence>
<dbReference type="GO" id="GO:0005524">
    <property type="term" value="F:ATP binding"/>
    <property type="evidence" value="ECO:0007669"/>
    <property type="project" value="InterPro"/>
</dbReference>
<organism evidence="4 5">
    <name type="scientific">Citrus unshiu</name>
    <name type="common">Satsuma mandarin</name>
    <name type="synonym">Citrus nobilis var. unshiu</name>
    <dbReference type="NCBI Taxonomy" id="55188"/>
    <lineage>
        <taxon>Eukaryota</taxon>
        <taxon>Viridiplantae</taxon>
        <taxon>Streptophyta</taxon>
        <taxon>Embryophyta</taxon>
        <taxon>Tracheophyta</taxon>
        <taxon>Spermatophyta</taxon>
        <taxon>Magnoliopsida</taxon>
        <taxon>eudicotyledons</taxon>
        <taxon>Gunneridae</taxon>
        <taxon>Pentapetalae</taxon>
        <taxon>rosids</taxon>
        <taxon>malvids</taxon>
        <taxon>Sapindales</taxon>
        <taxon>Rutaceae</taxon>
        <taxon>Aurantioideae</taxon>
        <taxon>Citrus</taxon>
    </lineage>
</organism>
<keyword evidence="1" id="KW-0378">Hydrolase</keyword>
<accession>A0A2H5PUG3</accession>
<dbReference type="Gene3D" id="1.10.30.50">
    <property type="match status" value="1"/>
</dbReference>
<dbReference type="InterPro" id="IPR000330">
    <property type="entry name" value="SNF2_N"/>
</dbReference>
<comment type="caution">
    <text evidence="4">The sequence shown here is derived from an EMBL/GenBank/DDBJ whole genome shotgun (WGS) entry which is preliminary data.</text>
</comment>
<dbReference type="GO" id="GO:0006281">
    <property type="term" value="P:DNA repair"/>
    <property type="evidence" value="ECO:0007669"/>
    <property type="project" value="TreeGrafter"/>
</dbReference>
<dbReference type="CDD" id="cd00085">
    <property type="entry name" value="HNHc"/>
    <property type="match status" value="1"/>
</dbReference>
<name>A0A2H5PUG3_CITUN</name>
<gene>
    <name evidence="4" type="ORF">CUMW_168260</name>
</gene>
<evidence type="ECO:0000259" key="2">
    <source>
        <dbReference type="PROSITE" id="PS51192"/>
    </source>
</evidence>
<dbReference type="Pfam" id="PF01844">
    <property type="entry name" value="HNH"/>
    <property type="match status" value="1"/>
</dbReference>
<dbReference type="AlphaFoldDB" id="A0A2H5PUG3"/>
<dbReference type="Proteomes" id="UP000236630">
    <property type="component" value="Unassembled WGS sequence"/>
</dbReference>
<dbReference type="GO" id="GO:0004520">
    <property type="term" value="F:DNA endonuclease activity"/>
    <property type="evidence" value="ECO:0007669"/>
    <property type="project" value="TreeGrafter"/>
</dbReference>
<feature type="domain" description="Helicase C-terminal" evidence="3">
    <location>
        <begin position="498"/>
        <end position="651"/>
    </location>
</feature>
<dbReference type="SMART" id="SM00487">
    <property type="entry name" value="DEXDc"/>
    <property type="match status" value="1"/>
</dbReference>
<dbReference type="SMART" id="SM00490">
    <property type="entry name" value="HELICc"/>
    <property type="match status" value="1"/>
</dbReference>
<dbReference type="GO" id="GO:0003676">
    <property type="term" value="F:nucleic acid binding"/>
    <property type="evidence" value="ECO:0007669"/>
    <property type="project" value="InterPro"/>
</dbReference>
<dbReference type="InterPro" id="IPR027417">
    <property type="entry name" value="P-loop_NTPase"/>
</dbReference>
<dbReference type="EMBL" id="BDQV01000128">
    <property type="protein sequence ID" value="GAY55983.1"/>
    <property type="molecule type" value="Genomic_DNA"/>
</dbReference>
<evidence type="ECO:0008006" key="6">
    <source>
        <dbReference type="Google" id="ProtNLM"/>
    </source>
</evidence>
<dbReference type="InterPro" id="IPR014001">
    <property type="entry name" value="Helicase_ATP-bd"/>
</dbReference>
<evidence type="ECO:0000259" key="3">
    <source>
        <dbReference type="PROSITE" id="PS51194"/>
    </source>
</evidence>
<evidence type="ECO:0000256" key="1">
    <source>
        <dbReference type="ARBA" id="ARBA00022801"/>
    </source>
</evidence>
<protein>
    <recommendedName>
        <fullName evidence="6">DNA annealing helicase and endonuclease ZRANB3</fullName>
    </recommendedName>
</protein>
<dbReference type="GO" id="GO:0016787">
    <property type="term" value="F:hydrolase activity"/>
    <property type="evidence" value="ECO:0007669"/>
    <property type="project" value="UniProtKB-KW"/>
</dbReference>
<dbReference type="PANTHER" id="PTHR45766:SF5">
    <property type="entry name" value="SNF2 DOMAIN-CONTAINING PROTEIN _ HELICASE DOMAIN-CONTAINING PROTEIN _ HNH ENDONUCLEASE DOMAIN-CONTAINING PROTEIN"/>
    <property type="match status" value="1"/>
</dbReference>
<dbReference type="GO" id="GO:0031297">
    <property type="term" value="P:replication fork processing"/>
    <property type="evidence" value="ECO:0007669"/>
    <property type="project" value="TreeGrafter"/>
</dbReference>
<keyword evidence="5" id="KW-1185">Reference proteome</keyword>
<dbReference type="InterPro" id="IPR038718">
    <property type="entry name" value="SNF2-like_sf"/>
</dbReference>
<dbReference type="GO" id="GO:0043596">
    <property type="term" value="C:nuclear replication fork"/>
    <property type="evidence" value="ECO:0007669"/>
    <property type="project" value="TreeGrafter"/>
</dbReference>
<dbReference type="Pfam" id="PF00271">
    <property type="entry name" value="Helicase_C"/>
    <property type="match status" value="1"/>
</dbReference>
<evidence type="ECO:0000313" key="4">
    <source>
        <dbReference type="EMBL" id="GAY55983.1"/>
    </source>
</evidence>
<proteinExistence type="predicted"/>